<evidence type="ECO:0000313" key="4">
    <source>
        <dbReference type="Proteomes" id="UP001629432"/>
    </source>
</evidence>
<dbReference type="SUPFAM" id="SSF51905">
    <property type="entry name" value="FAD/NAD(P)-binding domain"/>
    <property type="match status" value="1"/>
</dbReference>
<dbReference type="Pfam" id="PF01266">
    <property type="entry name" value="DAO"/>
    <property type="match status" value="1"/>
</dbReference>
<dbReference type="PANTHER" id="PTHR13847">
    <property type="entry name" value="SARCOSINE DEHYDROGENASE-RELATED"/>
    <property type="match status" value="1"/>
</dbReference>
<sequence length="384" mass="40658">MNSAIATAGADVVVIGGGLHGLSSALHLARRGASVVVLESDVCGRHASGVNAGGVRTLGRHDAEIALSLASRDLWFRLAELIGDDAGFVPSGQLKVAETEAELSACRARVAHLQTLGFMHEVMVDAGTVRDLVPSLARHVVGGVWVEHDGHALPFRAVTAFRLAAQQAGVEIHEQCAVREIARRDGQWDIETASGQWRAPHVVNAAGAWAGEFARQAGEPVQIEPRGLMLMVTQAVPPFVKPVLGATGRPLSFKQFSNGTVVIGGALECTADMSARQCALDFRQLGKSARTVTDLFPHLQHVVVNRAWAGIEGFMPDGIPVISRSSTHDGLVHAFGFSAHGFELGPVVGSVVAELVCDGRSTHDIDAFRIGRFTAAAHAQFETH</sequence>
<evidence type="ECO:0000256" key="1">
    <source>
        <dbReference type="ARBA" id="ARBA00023002"/>
    </source>
</evidence>
<dbReference type="RefSeq" id="WP_408339831.1">
    <property type="nucleotide sequence ID" value="NZ_JAQQCF010000037.1"/>
</dbReference>
<dbReference type="Proteomes" id="UP001629432">
    <property type="component" value="Unassembled WGS sequence"/>
</dbReference>
<dbReference type="Gene3D" id="3.50.50.60">
    <property type="entry name" value="FAD/NAD(P)-binding domain"/>
    <property type="match status" value="1"/>
</dbReference>
<dbReference type="Gene3D" id="3.30.9.10">
    <property type="entry name" value="D-Amino Acid Oxidase, subunit A, domain 2"/>
    <property type="match status" value="1"/>
</dbReference>
<evidence type="ECO:0000313" key="3">
    <source>
        <dbReference type="EMBL" id="MFM0641230.1"/>
    </source>
</evidence>
<comment type="caution">
    <text evidence="3">The sequence shown here is derived from an EMBL/GenBank/DDBJ whole genome shotgun (WGS) entry which is preliminary data.</text>
</comment>
<organism evidence="3 4">
    <name type="scientific">Paraburkholderia metrosideri</name>
    <dbReference type="NCBI Taxonomy" id="580937"/>
    <lineage>
        <taxon>Bacteria</taxon>
        <taxon>Pseudomonadati</taxon>
        <taxon>Pseudomonadota</taxon>
        <taxon>Betaproteobacteria</taxon>
        <taxon>Burkholderiales</taxon>
        <taxon>Burkholderiaceae</taxon>
        <taxon>Paraburkholderia</taxon>
    </lineage>
</organism>
<protein>
    <submittedName>
        <fullName evidence="3">FAD-binding oxidoreductase</fullName>
    </submittedName>
</protein>
<feature type="domain" description="FAD dependent oxidoreductase" evidence="2">
    <location>
        <begin position="11"/>
        <end position="355"/>
    </location>
</feature>
<proteinExistence type="predicted"/>
<keyword evidence="1" id="KW-0560">Oxidoreductase</keyword>
<evidence type="ECO:0000259" key="2">
    <source>
        <dbReference type="Pfam" id="PF01266"/>
    </source>
</evidence>
<dbReference type="InterPro" id="IPR006076">
    <property type="entry name" value="FAD-dep_OxRdtase"/>
</dbReference>
<dbReference type="EMBL" id="JAQQCF010000037">
    <property type="protein sequence ID" value="MFM0641230.1"/>
    <property type="molecule type" value="Genomic_DNA"/>
</dbReference>
<gene>
    <name evidence="3" type="ORF">PQQ63_31505</name>
</gene>
<dbReference type="InterPro" id="IPR036188">
    <property type="entry name" value="FAD/NAD-bd_sf"/>
</dbReference>
<reference evidence="3 4" key="1">
    <citation type="journal article" date="2024" name="Chem. Sci.">
        <title>Discovery of megapolipeptins by genome mining of a Burkholderiales bacteria collection.</title>
        <authorList>
            <person name="Paulo B.S."/>
            <person name="Recchia M.J.J."/>
            <person name="Lee S."/>
            <person name="Fergusson C.H."/>
            <person name="Romanowski S.B."/>
            <person name="Hernandez A."/>
            <person name="Krull N."/>
            <person name="Liu D.Y."/>
            <person name="Cavanagh H."/>
            <person name="Bos A."/>
            <person name="Gray C.A."/>
            <person name="Murphy B.T."/>
            <person name="Linington R.G."/>
            <person name="Eustaquio A.S."/>
        </authorList>
    </citation>
    <scope>NUCLEOTIDE SEQUENCE [LARGE SCALE GENOMIC DNA]</scope>
    <source>
        <strain evidence="3 4">RL17-338-BIC-A</strain>
    </source>
</reference>
<keyword evidence="4" id="KW-1185">Reference proteome</keyword>
<name>A0ABW9E0R5_9BURK</name>
<accession>A0ABW9E0R5</accession>